<proteinExistence type="predicted"/>
<dbReference type="Gene3D" id="1.10.10.10">
    <property type="entry name" value="Winged helix-like DNA-binding domain superfamily/Winged helix DNA-binding domain"/>
    <property type="match status" value="1"/>
</dbReference>
<dbReference type="Pfam" id="PF04545">
    <property type="entry name" value="Sigma70_r4"/>
    <property type="match status" value="1"/>
</dbReference>
<dbReference type="NCBIfam" id="TIGR02937">
    <property type="entry name" value="sigma70-ECF"/>
    <property type="match status" value="1"/>
</dbReference>
<reference evidence="2 3" key="1">
    <citation type="submission" date="2017-09" db="EMBL/GenBank/DDBJ databases">
        <title>Depth-based differentiation of microbial function through sediment-hosted aquifers and enrichment of novel symbionts in the deep terrestrial subsurface.</title>
        <authorList>
            <person name="Probst A.J."/>
            <person name="Ladd B."/>
            <person name="Jarett J.K."/>
            <person name="Geller-Mcgrath D.E."/>
            <person name="Sieber C.M."/>
            <person name="Emerson J.B."/>
            <person name="Anantharaman K."/>
            <person name="Thomas B.C."/>
            <person name="Malmstrom R."/>
            <person name="Stieglmeier M."/>
            <person name="Klingl A."/>
            <person name="Woyke T."/>
            <person name="Ryan C.M."/>
            <person name="Banfield J.F."/>
        </authorList>
    </citation>
    <scope>NUCLEOTIDE SEQUENCE [LARGE SCALE GENOMIC DNA]</scope>
    <source>
        <strain evidence="2">CG11_big_fil_rev_8_21_14_0_20_46_11</strain>
    </source>
</reference>
<evidence type="ECO:0000313" key="2">
    <source>
        <dbReference type="EMBL" id="PIQ68568.1"/>
    </source>
</evidence>
<dbReference type="GO" id="GO:0006352">
    <property type="term" value="P:DNA-templated transcription initiation"/>
    <property type="evidence" value="ECO:0007669"/>
    <property type="project" value="InterPro"/>
</dbReference>
<evidence type="ECO:0000259" key="1">
    <source>
        <dbReference type="Pfam" id="PF04545"/>
    </source>
</evidence>
<name>A0A2H0KBC1_9BACT</name>
<comment type="caution">
    <text evidence="2">The sequence shown here is derived from an EMBL/GenBank/DDBJ whole genome shotgun (WGS) entry which is preliminary data.</text>
</comment>
<dbReference type="SUPFAM" id="SSF88659">
    <property type="entry name" value="Sigma3 and sigma4 domains of RNA polymerase sigma factors"/>
    <property type="match status" value="1"/>
</dbReference>
<feature type="domain" description="RNA polymerase sigma-70 region 4" evidence="1">
    <location>
        <begin position="135"/>
        <end position="184"/>
    </location>
</feature>
<gene>
    <name evidence="2" type="ORF">COV91_03505</name>
</gene>
<dbReference type="Proteomes" id="UP000229342">
    <property type="component" value="Unassembled WGS sequence"/>
</dbReference>
<sequence length="215" mass="24815">MNIEIELIQTSNLCDEQIGDHSSLEKISPLTLKEKRGDVGVTNQSQTSTKLKTPPWLNDNGSFKSDEEIKDLGKNWSAETWNSYLNTNIGEIEEDKDLVFFPFVDTETMNFGAELLHSLRSQDVYENLPEAFEFALTYLSDRQAQVIRMRYLKEMSQEEIAEKLGVGLNSIKSFRQRGLKKLREVLPSEEFRTKFQIHMQKIGKERHPNVTPESL</sequence>
<dbReference type="CDD" id="cd06171">
    <property type="entry name" value="Sigma70_r4"/>
    <property type="match status" value="1"/>
</dbReference>
<accession>A0A2H0KBC1</accession>
<dbReference type="PRINTS" id="PR00046">
    <property type="entry name" value="SIGMA70FCT"/>
</dbReference>
<dbReference type="GO" id="GO:0003700">
    <property type="term" value="F:DNA-binding transcription factor activity"/>
    <property type="evidence" value="ECO:0007669"/>
    <property type="project" value="InterPro"/>
</dbReference>
<dbReference type="InterPro" id="IPR036388">
    <property type="entry name" value="WH-like_DNA-bd_sf"/>
</dbReference>
<dbReference type="EMBL" id="PCVG01000044">
    <property type="protein sequence ID" value="PIQ68568.1"/>
    <property type="molecule type" value="Genomic_DNA"/>
</dbReference>
<dbReference type="InterPro" id="IPR014284">
    <property type="entry name" value="RNA_pol_sigma-70_dom"/>
</dbReference>
<dbReference type="InterPro" id="IPR007630">
    <property type="entry name" value="RNA_pol_sigma70_r4"/>
</dbReference>
<dbReference type="InterPro" id="IPR013324">
    <property type="entry name" value="RNA_pol_sigma_r3/r4-like"/>
</dbReference>
<protein>
    <recommendedName>
        <fullName evidence="1">RNA polymerase sigma-70 region 4 domain-containing protein</fullName>
    </recommendedName>
</protein>
<dbReference type="InterPro" id="IPR000943">
    <property type="entry name" value="RNA_pol_sigma70"/>
</dbReference>
<evidence type="ECO:0000313" key="3">
    <source>
        <dbReference type="Proteomes" id="UP000229342"/>
    </source>
</evidence>
<organism evidence="2 3">
    <name type="scientific">Candidatus Taylorbacteria bacterium CG11_big_fil_rev_8_21_14_0_20_46_11</name>
    <dbReference type="NCBI Taxonomy" id="1975025"/>
    <lineage>
        <taxon>Bacteria</taxon>
        <taxon>Candidatus Tayloriibacteriota</taxon>
    </lineage>
</organism>
<dbReference type="AlphaFoldDB" id="A0A2H0KBC1"/>